<evidence type="ECO:0000313" key="4">
    <source>
        <dbReference type="Proteomes" id="UP000694569"/>
    </source>
</evidence>
<feature type="compositionally biased region" description="Polar residues" evidence="1">
    <location>
        <begin position="509"/>
        <end position="545"/>
    </location>
</feature>
<evidence type="ECO:0000256" key="2">
    <source>
        <dbReference type="SAM" id="SignalP"/>
    </source>
</evidence>
<feature type="region of interest" description="Disordered" evidence="1">
    <location>
        <begin position="55"/>
        <end position="88"/>
    </location>
</feature>
<evidence type="ECO:0000256" key="1">
    <source>
        <dbReference type="SAM" id="MobiDB-lite"/>
    </source>
</evidence>
<name>A0A8C5M9J5_9ANUR</name>
<feature type="compositionally biased region" description="Polar residues" evidence="1">
    <location>
        <begin position="441"/>
        <end position="500"/>
    </location>
</feature>
<feature type="signal peptide" evidence="2">
    <location>
        <begin position="1"/>
        <end position="23"/>
    </location>
</feature>
<reference evidence="3" key="1">
    <citation type="submission" date="2025-08" db="UniProtKB">
        <authorList>
            <consortium name="Ensembl"/>
        </authorList>
    </citation>
    <scope>IDENTIFICATION</scope>
</reference>
<protein>
    <submittedName>
        <fullName evidence="3">Uncharacterized protein</fullName>
    </submittedName>
</protein>
<feature type="compositionally biased region" description="Basic residues" evidence="1">
    <location>
        <begin position="350"/>
        <end position="359"/>
    </location>
</feature>
<dbReference type="InterPro" id="IPR026128">
    <property type="entry name" value="VGF"/>
</dbReference>
<reference evidence="3" key="2">
    <citation type="submission" date="2025-09" db="UniProtKB">
        <authorList>
            <consortium name="Ensembl"/>
        </authorList>
    </citation>
    <scope>IDENTIFICATION</scope>
</reference>
<feature type="compositionally biased region" description="Polar residues" evidence="1">
    <location>
        <begin position="415"/>
        <end position="433"/>
    </location>
</feature>
<keyword evidence="4" id="KW-1185">Reference proteome</keyword>
<dbReference type="PANTHER" id="PTHR15159">
    <property type="entry name" value="NEUROSECRETORY PROTEIN VGF"/>
    <property type="match status" value="1"/>
</dbReference>
<dbReference type="PANTHER" id="PTHR15159:SF2">
    <property type="entry name" value="NEUROSECRETORY PROTEIN VGF"/>
    <property type="match status" value="1"/>
</dbReference>
<feature type="compositionally biased region" description="Polar residues" evidence="1">
    <location>
        <begin position="71"/>
        <end position="81"/>
    </location>
</feature>
<sequence>MLRAPPFLLILSLNLLHPSLLHTIPVGDEQRHQMTHQNTNIDPVHASQLEVHQEAPLPRTKQEQREDPVDTSASRLHPQSASDDDDELFKDISPKALAAVLLQALNGEGEDKDSSRLEKRKHVEEQKPEKEEGTDEHPVEERSRAQSSEDKNEKNEEEKVGDGVDLESVKSILKELESFEPPPKRAPEPSQDTLPDSDDLEVLRELLDFKEPREEGEEEVVEEEKRSSQKPLPHTPRMWEDDKEGEKLAGAAQDLLLQYILNGGEDEGEEGADKEAEQDENEDYQGGEVFEGRQPLFEDEEGENTQDKRSAEDDVEEVDPQTIDNLIELSRRLHLPADDVVDIINDVEKRRRRRMKKKKARDDLPRRKDRTRTPPQSWPDAPKPIYYQRRRLEQERAWNKVSGPVWNKTPDYSWKKQQSPWKKLSESSWNKAKSPSWKKVPQQSWNKVQEPSWNKLQEPSWNKVQEPSWNKVQEPSWNKVQEPSWNKVQDPSWNKMQEPSWNKIKETNWNKASEPSWNKASEPSWNKVSEPNWNNALEPSWNRVS</sequence>
<feature type="chain" id="PRO_5034315743" evidence="2">
    <location>
        <begin position="24"/>
        <end position="545"/>
    </location>
</feature>
<evidence type="ECO:0000313" key="3">
    <source>
        <dbReference type="Ensembl" id="ENSLLEP00000011361.1"/>
    </source>
</evidence>
<proteinExistence type="predicted"/>
<dbReference type="GO" id="GO:0005184">
    <property type="term" value="F:neuropeptide hormone activity"/>
    <property type="evidence" value="ECO:0007669"/>
    <property type="project" value="InterPro"/>
</dbReference>
<dbReference type="OrthoDB" id="8926660at2759"/>
<feature type="compositionally biased region" description="Basic and acidic residues" evidence="1">
    <location>
        <begin position="237"/>
        <end position="247"/>
    </location>
</feature>
<dbReference type="GeneTree" id="ENSGT01150000289409"/>
<feature type="compositionally biased region" description="Basic and acidic residues" evidence="1">
    <location>
        <begin position="112"/>
        <end position="162"/>
    </location>
</feature>
<accession>A0A8C5M9J5</accession>
<dbReference type="Ensembl" id="ENSLLET00000011817.1">
    <property type="protein sequence ID" value="ENSLLEP00000011361.1"/>
    <property type="gene ID" value="ENSLLEG00000007254.1"/>
</dbReference>
<dbReference type="Pfam" id="PF02389">
    <property type="entry name" value="Cornifin"/>
    <property type="match status" value="1"/>
</dbReference>
<feature type="region of interest" description="Disordered" evidence="1">
    <location>
        <begin position="346"/>
        <end position="386"/>
    </location>
</feature>
<feature type="region of interest" description="Disordered" evidence="1">
    <location>
        <begin position="108"/>
        <end position="323"/>
    </location>
</feature>
<feature type="compositionally biased region" description="Basic and acidic residues" evidence="1">
    <location>
        <begin position="201"/>
        <end position="213"/>
    </location>
</feature>
<dbReference type="AlphaFoldDB" id="A0A8C5M9J5"/>
<keyword evidence="2" id="KW-0732">Signal</keyword>
<feature type="compositionally biased region" description="Basic and acidic residues" evidence="1">
    <location>
        <begin position="172"/>
        <end position="187"/>
    </location>
</feature>
<organism evidence="3 4">
    <name type="scientific">Leptobrachium leishanense</name>
    <name type="common">Leishan spiny toad</name>
    <dbReference type="NCBI Taxonomy" id="445787"/>
    <lineage>
        <taxon>Eukaryota</taxon>
        <taxon>Metazoa</taxon>
        <taxon>Chordata</taxon>
        <taxon>Craniata</taxon>
        <taxon>Vertebrata</taxon>
        <taxon>Euteleostomi</taxon>
        <taxon>Amphibia</taxon>
        <taxon>Batrachia</taxon>
        <taxon>Anura</taxon>
        <taxon>Pelobatoidea</taxon>
        <taxon>Megophryidae</taxon>
        <taxon>Leptobrachium</taxon>
    </lineage>
</organism>
<feature type="region of interest" description="Disordered" evidence="1">
    <location>
        <begin position="398"/>
        <end position="545"/>
    </location>
</feature>
<feature type="compositionally biased region" description="Acidic residues" evidence="1">
    <location>
        <begin position="264"/>
        <end position="285"/>
    </location>
</feature>
<dbReference type="Proteomes" id="UP000694569">
    <property type="component" value="Unplaced"/>
</dbReference>